<dbReference type="RefSeq" id="WP_305448889.1">
    <property type="nucleotide sequence ID" value="NZ_CP117454.1"/>
</dbReference>
<evidence type="ECO:0000313" key="2">
    <source>
        <dbReference type="Proteomes" id="UP001239418"/>
    </source>
</evidence>
<name>A0ABY9F107_9PSED</name>
<dbReference type="Proteomes" id="UP001239418">
    <property type="component" value="Chromosome"/>
</dbReference>
<sequence length="193" mass="20809">MFDKDKVDLKRQDGSGADGIIATVAGSDLIVIKGSKHIIDVGDLLTRKLSNGAEETYQVVDPKYYETTPGSSGPHYQLKVKKLGVPEARAAFQHIVYNVTGNNARVNVDSVDNSTNIANVHAVVDEQIEALRKEIANLDLSPVEQAEALEVLDAVKDQFGQEKPKRSVVMALLDSLPKVATIAAAVAKIADQF</sequence>
<protein>
    <submittedName>
        <fullName evidence="1">Uncharacterized protein</fullName>
    </submittedName>
</protein>
<keyword evidence="2" id="KW-1185">Reference proteome</keyword>
<proteinExistence type="predicted"/>
<gene>
    <name evidence="1" type="ORF">PSH97_08875</name>
</gene>
<accession>A0ABY9F107</accession>
<evidence type="ECO:0000313" key="1">
    <source>
        <dbReference type="EMBL" id="WLG86615.1"/>
    </source>
</evidence>
<reference evidence="1 2" key="1">
    <citation type="submission" date="2023-02" db="EMBL/GenBank/DDBJ databases">
        <title>Evolution of Hrp T3SS in non-pathogenic Pseudomonas fluorescens.</title>
        <authorList>
            <person name="Liao K."/>
            <person name="Wei H."/>
            <person name="Gu Y."/>
        </authorList>
    </citation>
    <scope>NUCLEOTIDE SEQUENCE [LARGE SCALE GENOMIC DNA]</scope>
    <source>
        <strain evidence="1 2">FP1935</strain>
    </source>
</reference>
<dbReference type="EMBL" id="CP117454">
    <property type="protein sequence ID" value="WLG86615.1"/>
    <property type="molecule type" value="Genomic_DNA"/>
</dbReference>
<organism evidence="1 2">
    <name type="scientific">Pseudomonas cucumis</name>
    <dbReference type="NCBI Taxonomy" id="2954082"/>
    <lineage>
        <taxon>Bacteria</taxon>
        <taxon>Pseudomonadati</taxon>
        <taxon>Pseudomonadota</taxon>
        <taxon>Gammaproteobacteria</taxon>
        <taxon>Pseudomonadales</taxon>
        <taxon>Pseudomonadaceae</taxon>
        <taxon>Pseudomonas</taxon>
    </lineage>
</organism>